<keyword evidence="2" id="KW-1185">Reference proteome</keyword>
<sequence length="311" mass="35967">MVDEHYMVVVYGTIDTYHRYTLEILKDKVKTDSIWFSQDTIVYDVTACPGRKHFGVYLYHYDQPGYSYLQMYSISDSGKAVAGQLLKLMDDVQWNGFSYSEEFNGFLFIRDAIASNFELLMFKNLCLEDQIDGPETIINAQCFDDAAICRPYAALHLGGNFFAISLFNDIQETRPLYVIEVLGKYSYNKLQTLQASTTDKYHFFSDLLKDDQNNMYASKRKYSIDYGSEKASVSVYSWCPKGKNMTFAADLLTGKKLVDHPYVGFISQIGNYLYFTDSFSCQAFEYKMRYDEWQTTPGDWSPRQHVTIVTI</sequence>
<dbReference type="Proteomes" id="UP001249851">
    <property type="component" value="Unassembled WGS sequence"/>
</dbReference>
<name>A0AAD9UTF3_ACRCE</name>
<organism evidence="1 2">
    <name type="scientific">Acropora cervicornis</name>
    <name type="common">Staghorn coral</name>
    <dbReference type="NCBI Taxonomy" id="6130"/>
    <lineage>
        <taxon>Eukaryota</taxon>
        <taxon>Metazoa</taxon>
        <taxon>Cnidaria</taxon>
        <taxon>Anthozoa</taxon>
        <taxon>Hexacorallia</taxon>
        <taxon>Scleractinia</taxon>
        <taxon>Astrocoeniina</taxon>
        <taxon>Acroporidae</taxon>
        <taxon>Acropora</taxon>
    </lineage>
</organism>
<dbReference type="EMBL" id="JARQWQ010000128">
    <property type="protein sequence ID" value="KAK2549273.1"/>
    <property type="molecule type" value="Genomic_DNA"/>
</dbReference>
<accession>A0AAD9UTF3</accession>
<comment type="caution">
    <text evidence="1">The sequence shown here is derived from an EMBL/GenBank/DDBJ whole genome shotgun (WGS) entry which is preliminary data.</text>
</comment>
<gene>
    <name evidence="1" type="ORF">P5673_030253</name>
</gene>
<dbReference type="AlphaFoldDB" id="A0AAD9UTF3"/>
<evidence type="ECO:0000313" key="2">
    <source>
        <dbReference type="Proteomes" id="UP001249851"/>
    </source>
</evidence>
<protein>
    <submittedName>
        <fullName evidence="1">Uncharacterized protein</fullName>
    </submittedName>
</protein>
<reference evidence="1" key="2">
    <citation type="journal article" date="2023" name="Science">
        <title>Genomic signatures of disease resistance in endangered staghorn corals.</title>
        <authorList>
            <person name="Vollmer S.V."/>
            <person name="Selwyn J.D."/>
            <person name="Despard B.A."/>
            <person name="Roesel C.L."/>
        </authorList>
    </citation>
    <scope>NUCLEOTIDE SEQUENCE</scope>
    <source>
        <strain evidence="1">K2</strain>
    </source>
</reference>
<proteinExistence type="predicted"/>
<evidence type="ECO:0000313" key="1">
    <source>
        <dbReference type="EMBL" id="KAK2549273.1"/>
    </source>
</evidence>
<reference evidence="1" key="1">
    <citation type="journal article" date="2023" name="G3 (Bethesda)">
        <title>Whole genome assembly and annotation of the endangered Caribbean coral Acropora cervicornis.</title>
        <authorList>
            <person name="Selwyn J.D."/>
            <person name="Vollmer S.V."/>
        </authorList>
    </citation>
    <scope>NUCLEOTIDE SEQUENCE</scope>
    <source>
        <strain evidence="1">K2</strain>
    </source>
</reference>